<dbReference type="AlphaFoldDB" id="W6Q3J8"/>
<accession>W6Q3J8</accession>
<proteinExistence type="predicted"/>
<keyword evidence="2" id="KW-1185">Reference proteome</keyword>
<name>W6Q3J8_PENRF</name>
<protein>
    <submittedName>
        <fullName evidence="1">Genomic scaffold, ProqFM164S02</fullName>
    </submittedName>
</protein>
<evidence type="ECO:0000313" key="2">
    <source>
        <dbReference type="Proteomes" id="UP000030686"/>
    </source>
</evidence>
<dbReference type="Proteomes" id="UP000030686">
    <property type="component" value="Unassembled WGS sequence"/>
</dbReference>
<gene>
    <name evidence="1" type="ORF">PROQFM164_S02g000685</name>
</gene>
<dbReference type="EMBL" id="HG792016">
    <property type="protein sequence ID" value="CDM30536.1"/>
    <property type="molecule type" value="Genomic_DNA"/>
</dbReference>
<organism evidence="1 2">
    <name type="scientific">Penicillium roqueforti (strain FM164)</name>
    <dbReference type="NCBI Taxonomy" id="1365484"/>
    <lineage>
        <taxon>Eukaryota</taxon>
        <taxon>Fungi</taxon>
        <taxon>Dikarya</taxon>
        <taxon>Ascomycota</taxon>
        <taxon>Pezizomycotina</taxon>
        <taxon>Eurotiomycetes</taxon>
        <taxon>Eurotiomycetidae</taxon>
        <taxon>Eurotiales</taxon>
        <taxon>Aspergillaceae</taxon>
        <taxon>Penicillium</taxon>
    </lineage>
</organism>
<sequence>MGYTYKSPISEQFVDCGEILFDLSDSQNKEVCLIQYHAENEWLLAKECHQETGYQAICRLPRPQLPVQPKDAAEMGQVF</sequence>
<reference evidence="1" key="1">
    <citation type="journal article" date="2014" name="Nat. Commun.">
        <title>Multiple recent horizontal transfers of a large genomic region in cheese making fungi.</title>
        <authorList>
            <person name="Cheeseman K."/>
            <person name="Ropars J."/>
            <person name="Renault P."/>
            <person name="Dupont J."/>
            <person name="Gouzy J."/>
            <person name="Branca A."/>
            <person name="Abraham A.L."/>
            <person name="Ceppi M."/>
            <person name="Conseiller E."/>
            <person name="Debuchy R."/>
            <person name="Malagnac F."/>
            <person name="Goarin A."/>
            <person name="Silar P."/>
            <person name="Lacoste S."/>
            <person name="Sallet E."/>
            <person name="Bensimon A."/>
            <person name="Giraud T."/>
            <person name="Brygoo Y."/>
        </authorList>
    </citation>
    <scope>NUCLEOTIDE SEQUENCE [LARGE SCALE GENOMIC DNA]</scope>
    <source>
        <strain evidence="1">FM164</strain>
    </source>
</reference>
<evidence type="ECO:0000313" key="1">
    <source>
        <dbReference type="EMBL" id="CDM30536.1"/>
    </source>
</evidence>
<dbReference type="OrthoDB" id="10259236at2759"/>